<dbReference type="AlphaFoldDB" id="A0A518C143"/>
<comment type="similarity">
    <text evidence="1">Belongs to the peptidase S13 family.</text>
</comment>
<proteinExistence type="inferred from homology"/>
<name>A0A518C143_9BACT</name>
<dbReference type="Pfam" id="PF02113">
    <property type="entry name" value="Peptidase_S13"/>
    <property type="match status" value="1"/>
</dbReference>
<keyword evidence="2 3" id="KW-0378">Hydrolase</keyword>
<sequence>MAAGLSDSAAGQDKTVTLDHVKERVATIENMPQMGRGTVAICVVDIGTREVLVARNAHRIYAPASVLKVVTTAAALAKLGPDYRYTTTLQTAGKLEEGVLKGALVLEGSGDPTMGSWRFASEGFPPMTAWAQAAAKAVTDAGIRRIEGDLYIDASIFGDQIIPNDWAWDDIGNYYGAGAAGVNLHENLYHVDFQIPERQGDLTRIADIRPKQAGIRFHNRVTAGPPRSGDQAYIYAAPYTDVAVIRGTLPADAGKYTIKGGIMDPPLFTARTLADALKSAGVEVTGKATATFQTPRKPEGERTTVWTHQSPKLGDITYWLNKHSVNLYAEAFAKTLAVETDRPGTTEQGTRAVLDILGDLGVDTTGMILADGSGLSRRNAVSPRQVVDVLEKMALHPTYDVYLNSFPLAGVDDDPGGLSRVGVNTPAADNLRAKSGFISHARSYAGYVVDQSGRQLAFCMIANEFPSAGGGAIRNAFRELMVDLAHLKAE</sequence>
<keyword evidence="3" id="KW-0645">Protease</keyword>
<dbReference type="EC" id="3.4.16.4" evidence="3"/>
<evidence type="ECO:0000313" key="3">
    <source>
        <dbReference type="EMBL" id="QDU72943.1"/>
    </source>
</evidence>
<keyword evidence="3" id="KW-0121">Carboxypeptidase</keyword>
<dbReference type="NCBIfam" id="TIGR00666">
    <property type="entry name" value="PBP4"/>
    <property type="match status" value="1"/>
</dbReference>
<dbReference type="PANTHER" id="PTHR30023">
    <property type="entry name" value="D-ALANYL-D-ALANINE CARBOXYPEPTIDASE"/>
    <property type="match status" value="1"/>
</dbReference>
<dbReference type="Gene3D" id="3.50.80.20">
    <property type="entry name" value="D-Ala-D-Ala carboxypeptidase C, peptidase S13"/>
    <property type="match status" value="1"/>
</dbReference>
<evidence type="ECO:0000256" key="1">
    <source>
        <dbReference type="ARBA" id="ARBA00006096"/>
    </source>
</evidence>
<dbReference type="GO" id="GO:0009002">
    <property type="term" value="F:serine-type D-Ala-D-Ala carboxypeptidase activity"/>
    <property type="evidence" value="ECO:0007669"/>
    <property type="project" value="UniProtKB-EC"/>
</dbReference>
<dbReference type="InterPro" id="IPR012338">
    <property type="entry name" value="Beta-lactam/transpept-like"/>
</dbReference>
<dbReference type="Proteomes" id="UP000320386">
    <property type="component" value="Chromosome"/>
</dbReference>
<dbReference type="PANTHER" id="PTHR30023:SF0">
    <property type="entry name" value="PENICILLIN-SENSITIVE CARBOXYPEPTIDASE A"/>
    <property type="match status" value="1"/>
</dbReference>
<gene>
    <name evidence="3" type="primary">dacB</name>
    <name evidence="3" type="ORF">Pan265_28190</name>
</gene>
<dbReference type="KEGG" id="mcad:Pan265_28190"/>
<evidence type="ECO:0000256" key="2">
    <source>
        <dbReference type="ARBA" id="ARBA00022801"/>
    </source>
</evidence>
<dbReference type="GO" id="GO:0006508">
    <property type="term" value="P:proteolysis"/>
    <property type="evidence" value="ECO:0007669"/>
    <property type="project" value="InterPro"/>
</dbReference>
<dbReference type="SUPFAM" id="SSF56601">
    <property type="entry name" value="beta-lactamase/transpeptidase-like"/>
    <property type="match status" value="1"/>
</dbReference>
<dbReference type="InterPro" id="IPR000667">
    <property type="entry name" value="Peptidase_S13"/>
</dbReference>
<protein>
    <submittedName>
        <fullName evidence="3">D-alanyl-D-alanine carboxypeptidase DacB</fullName>
        <ecNumber evidence="3">3.4.16.4</ecNumber>
    </submittedName>
</protein>
<dbReference type="Gene3D" id="3.40.710.10">
    <property type="entry name" value="DD-peptidase/beta-lactamase superfamily"/>
    <property type="match status" value="2"/>
</dbReference>
<reference evidence="3 4" key="1">
    <citation type="submission" date="2019-02" db="EMBL/GenBank/DDBJ databases">
        <title>Deep-cultivation of Planctomycetes and their phenomic and genomic characterization uncovers novel biology.</title>
        <authorList>
            <person name="Wiegand S."/>
            <person name="Jogler M."/>
            <person name="Boedeker C."/>
            <person name="Pinto D."/>
            <person name="Vollmers J."/>
            <person name="Rivas-Marin E."/>
            <person name="Kohn T."/>
            <person name="Peeters S.H."/>
            <person name="Heuer A."/>
            <person name="Rast P."/>
            <person name="Oberbeckmann S."/>
            <person name="Bunk B."/>
            <person name="Jeske O."/>
            <person name="Meyerdierks A."/>
            <person name="Storesund J.E."/>
            <person name="Kallscheuer N."/>
            <person name="Luecker S."/>
            <person name="Lage O.M."/>
            <person name="Pohl T."/>
            <person name="Merkel B.J."/>
            <person name="Hornburger P."/>
            <person name="Mueller R.-W."/>
            <person name="Bruemmer F."/>
            <person name="Labrenz M."/>
            <person name="Spormann A.M."/>
            <person name="Op den Camp H."/>
            <person name="Overmann J."/>
            <person name="Amann R."/>
            <person name="Jetten M.S.M."/>
            <person name="Mascher T."/>
            <person name="Medema M.H."/>
            <person name="Devos D.P."/>
            <person name="Kaster A.-K."/>
            <person name="Ovreas L."/>
            <person name="Rohde M."/>
            <person name="Galperin M.Y."/>
            <person name="Jogler C."/>
        </authorList>
    </citation>
    <scope>NUCLEOTIDE SEQUENCE [LARGE SCALE GENOMIC DNA]</scope>
    <source>
        <strain evidence="3 4">Pan265</strain>
    </source>
</reference>
<keyword evidence="4" id="KW-1185">Reference proteome</keyword>
<dbReference type="GO" id="GO:0000270">
    <property type="term" value="P:peptidoglycan metabolic process"/>
    <property type="evidence" value="ECO:0007669"/>
    <property type="project" value="TreeGrafter"/>
</dbReference>
<accession>A0A518C143</accession>
<evidence type="ECO:0000313" key="4">
    <source>
        <dbReference type="Proteomes" id="UP000320386"/>
    </source>
</evidence>
<dbReference type="PRINTS" id="PR00922">
    <property type="entry name" value="DADACBPTASE3"/>
</dbReference>
<organism evidence="3 4">
    <name type="scientific">Mucisphaera calidilacus</name>
    <dbReference type="NCBI Taxonomy" id="2527982"/>
    <lineage>
        <taxon>Bacteria</taxon>
        <taxon>Pseudomonadati</taxon>
        <taxon>Planctomycetota</taxon>
        <taxon>Phycisphaerae</taxon>
        <taxon>Phycisphaerales</taxon>
        <taxon>Phycisphaeraceae</taxon>
        <taxon>Mucisphaera</taxon>
    </lineage>
</organism>
<dbReference type="EMBL" id="CP036280">
    <property type="protein sequence ID" value="QDU72943.1"/>
    <property type="molecule type" value="Genomic_DNA"/>
</dbReference>